<evidence type="ECO:0000256" key="5">
    <source>
        <dbReference type="ARBA" id="ARBA00022777"/>
    </source>
</evidence>
<dbReference type="SUPFAM" id="SSF53067">
    <property type="entry name" value="Actin-like ATPase domain"/>
    <property type="match status" value="1"/>
</dbReference>
<dbReference type="Proteomes" id="UP000267128">
    <property type="component" value="Unassembled WGS sequence"/>
</dbReference>
<protein>
    <recommendedName>
        <fullName evidence="2">Glucokinase</fullName>
    </recommendedName>
    <alternativeName>
        <fullName evidence="7">Glucose kinase</fullName>
    </alternativeName>
</protein>
<dbReference type="GO" id="GO:0004340">
    <property type="term" value="F:glucokinase activity"/>
    <property type="evidence" value="ECO:0007669"/>
    <property type="project" value="InterPro"/>
</dbReference>
<proteinExistence type="inferred from homology"/>
<dbReference type="InterPro" id="IPR043129">
    <property type="entry name" value="ATPase_NBD"/>
</dbReference>
<sequence length="318" mass="32226">MTLTVGIDVGGTKIAAGVVAEDGTVLETTRRESPAEHPAAIADAIGALVAEYAGEHEIAGVGVAAAGFIDLARTEVMFAPNLAWRDEPLRQLVADRVSLPTVIENDANAAAWAEYRFGAGQGARTLAMVTIGTGIGGGLVLGGPENGAVFRGGFGVAAEFGHMRVVPGGRTCACGLRGCWEQYGSGTGLTTRARELAIEDPAGAAILLELAGGDAAAIEGPMVSEAAGRGDRAALTSFAELGRWIGEGLGSLTAILDPDVIIVGGGVSESSWLDMETIRTAFEGAETGFGHRPAPVIARAALGNEAGLIGAADLARRP</sequence>
<evidence type="ECO:0000256" key="1">
    <source>
        <dbReference type="ARBA" id="ARBA00006479"/>
    </source>
</evidence>
<dbReference type="GO" id="GO:0005737">
    <property type="term" value="C:cytoplasm"/>
    <property type="evidence" value="ECO:0007669"/>
    <property type="project" value="InterPro"/>
</dbReference>
<keyword evidence="3 8" id="KW-0808">Transferase</keyword>
<comment type="caution">
    <text evidence="8">The sequence shown here is derived from an EMBL/GenBank/DDBJ whole genome shotgun (WGS) entry which is preliminary data.</text>
</comment>
<name>A0A3N0CLA3_9ACTN</name>
<dbReference type="OrthoDB" id="9810372at2"/>
<dbReference type="AlphaFoldDB" id="A0A3N0CLA3"/>
<keyword evidence="6" id="KW-0067">ATP-binding</keyword>
<dbReference type="RefSeq" id="WP_123226804.1">
    <property type="nucleotide sequence ID" value="NZ_RJSE01000005.1"/>
</dbReference>
<dbReference type="InterPro" id="IPR004654">
    <property type="entry name" value="ROK_glcA"/>
</dbReference>
<dbReference type="GO" id="GO:0006096">
    <property type="term" value="P:glycolytic process"/>
    <property type="evidence" value="ECO:0007669"/>
    <property type="project" value="InterPro"/>
</dbReference>
<reference evidence="8 9" key="1">
    <citation type="submission" date="2018-11" db="EMBL/GenBank/DDBJ databases">
        <authorList>
            <person name="Li F."/>
        </authorList>
    </citation>
    <scope>NUCLEOTIDE SEQUENCE [LARGE SCALE GENOMIC DNA]</scope>
    <source>
        <strain evidence="8 9">Gsoil 097</strain>
    </source>
</reference>
<keyword evidence="4" id="KW-0547">Nucleotide-binding</keyword>
<dbReference type="PANTHER" id="PTHR18964">
    <property type="entry name" value="ROK (REPRESSOR, ORF, KINASE) FAMILY"/>
    <property type="match status" value="1"/>
</dbReference>
<evidence type="ECO:0000313" key="8">
    <source>
        <dbReference type="EMBL" id="RNL64228.1"/>
    </source>
</evidence>
<dbReference type="Gene3D" id="3.30.420.40">
    <property type="match status" value="2"/>
</dbReference>
<comment type="similarity">
    <text evidence="1">Belongs to the ROK (NagC/XylR) family.</text>
</comment>
<organism evidence="8 9">
    <name type="scientific">Nocardioides marmoriginsengisoli</name>
    <dbReference type="NCBI Taxonomy" id="661483"/>
    <lineage>
        <taxon>Bacteria</taxon>
        <taxon>Bacillati</taxon>
        <taxon>Actinomycetota</taxon>
        <taxon>Actinomycetes</taxon>
        <taxon>Propionibacteriales</taxon>
        <taxon>Nocardioidaceae</taxon>
        <taxon>Nocardioides</taxon>
    </lineage>
</organism>
<keyword evidence="9" id="KW-1185">Reference proteome</keyword>
<evidence type="ECO:0000256" key="6">
    <source>
        <dbReference type="ARBA" id="ARBA00022840"/>
    </source>
</evidence>
<evidence type="ECO:0000256" key="2">
    <source>
        <dbReference type="ARBA" id="ARBA00014701"/>
    </source>
</evidence>
<accession>A0A3N0CLA3</accession>
<evidence type="ECO:0000256" key="4">
    <source>
        <dbReference type="ARBA" id="ARBA00022741"/>
    </source>
</evidence>
<dbReference type="EMBL" id="RJSE01000005">
    <property type="protein sequence ID" value="RNL64228.1"/>
    <property type="molecule type" value="Genomic_DNA"/>
</dbReference>
<dbReference type="NCBIfam" id="TIGR00744">
    <property type="entry name" value="ROK_glcA_fam"/>
    <property type="match status" value="1"/>
</dbReference>
<evidence type="ECO:0000256" key="3">
    <source>
        <dbReference type="ARBA" id="ARBA00022679"/>
    </source>
</evidence>
<gene>
    <name evidence="8" type="ORF">EFK50_06760</name>
</gene>
<dbReference type="Pfam" id="PF00480">
    <property type="entry name" value="ROK"/>
    <property type="match status" value="1"/>
</dbReference>
<evidence type="ECO:0000313" key="9">
    <source>
        <dbReference type="Proteomes" id="UP000267128"/>
    </source>
</evidence>
<dbReference type="GO" id="GO:0005524">
    <property type="term" value="F:ATP binding"/>
    <property type="evidence" value="ECO:0007669"/>
    <property type="project" value="UniProtKB-KW"/>
</dbReference>
<dbReference type="InterPro" id="IPR000600">
    <property type="entry name" value="ROK"/>
</dbReference>
<keyword evidence="5 8" id="KW-0418">Kinase</keyword>
<evidence type="ECO:0000256" key="7">
    <source>
        <dbReference type="ARBA" id="ARBA00032386"/>
    </source>
</evidence>
<dbReference type="PANTHER" id="PTHR18964:SF173">
    <property type="entry name" value="GLUCOKINASE"/>
    <property type="match status" value="1"/>
</dbReference>